<name>A0A0N4Z970_PARTI</name>
<dbReference type="Pfam" id="PF05823">
    <property type="entry name" value="Gp-FAR-1"/>
    <property type="match status" value="1"/>
</dbReference>
<keyword evidence="5" id="KW-0175">Coiled coil</keyword>
<organism evidence="8 9">
    <name type="scientific">Parastrongyloides trichosuri</name>
    <name type="common">Possum-specific nematode worm</name>
    <dbReference type="NCBI Taxonomy" id="131310"/>
    <lineage>
        <taxon>Eukaryota</taxon>
        <taxon>Metazoa</taxon>
        <taxon>Ecdysozoa</taxon>
        <taxon>Nematoda</taxon>
        <taxon>Chromadorea</taxon>
        <taxon>Rhabditida</taxon>
        <taxon>Tylenchina</taxon>
        <taxon>Panagrolaimomorpha</taxon>
        <taxon>Strongyloidoidea</taxon>
        <taxon>Strongyloididae</taxon>
        <taxon>Parastrongyloides</taxon>
    </lineage>
</organism>
<keyword evidence="4" id="KW-0732">Signal</keyword>
<proteinExistence type="inferred from homology"/>
<dbReference type="PANTHER" id="PTHR12277">
    <property type="entry name" value="ALPHA/BETA HYDROLASE DOMAIN-CONTAINING PROTEIN"/>
    <property type="match status" value="1"/>
</dbReference>
<evidence type="ECO:0000313" key="8">
    <source>
        <dbReference type="Proteomes" id="UP000038045"/>
    </source>
</evidence>
<keyword evidence="8" id="KW-1185">Reference proteome</keyword>
<evidence type="ECO:0000256" key="4">
    <source>
        <dbReference type="ARBA" id="ARBA00022729"/>
    </source>
</evidence>
<evidence type="ECO:0000256" key="1">
    <source>
        <dbReference type="ARBA" id="ARBA00004613"/>
    </source>
</evidence>
<protein>
    <submittedName>
        <fullName evidence="9">Hydrolase_4 domain-containing protein</fullName>
    </submittedName>
</protein>
<keyword evidence="6" id="KW-0446">Lipid-binding</keyword>
<dbReference type="SUPFAM" id="SSF53474">
    <property type="entry name" value="alpha/beta-Hydrolases"/>
    <property type="match status" value="1"/>
</dbReference>
<comment type="subcellular location">
    <subcellularLocation>
        <location evidence="1">Secreted</location>
    </subcellularLocation>
</comment>
<reference evidence="9" key="1">
    <citation type="submission" date="2017-02" db="UniProtKB">
        <authorList>
            <consortium name="WormBaseParasite"/>
        </authorList>
    </citation>
    <scope>IDENTIFICATION</scope>
</reference>
<dbReference type="GO" id="GO:0005886">
    <property type="term" value="C:plasma membrane"/>
    <property type="evidence" value="ECO:0007669"/>
    <property type="project" value="TreeGrafter"/>
</dbReference>
<evidence type="ECO:0000256" key="6">
    <source>
        <dbReference type="ARBA" id="ARBA00023121"/>
    </source>
</evidence>
<dbReference type="WBParaSite" id="PTRK_0000386100.1">
    <property type="protein sequence ID" value="PTRK_0000386100.1"/>
    <property type="gene ID" value="PTRK_0000386100"/>
</dbReference>
<evidence type="ECO:0000256" key="3">
    <source>
        <dbReference type="ARBA" id="ARBA00022525"/>
    </source>
</evidence>
<dbReference type="GO" id="GO:0008474">
    <property type="term" value="F:palmitoyl-(protein) hydrolase activity"/>
    <property type="evidence" value="ECO:0007669"/>
    <property type="project" value="TreeGrafter"/>
</dbReference>
<dbReference type="InterPro" id="IPR022742">
    <property type="entry name" value="Hydrolase_4"/>
</dbReference>
<dbReference type="InterPro" id="IPR008632">
    <property type="entry name" value="Gp-FAR-1"/>
</dbReference>
<dbReference type="Pfam" id="PF12146">
    <property type="entry name" value="Hydrolase_4"/>
    <property type="match status" value="1"/>
</dbReference>
<dbReference type="GO" id="GO:0010008">
    <property type="term" value="C:endosome membrane"/>
    <property type="evidence" value="ECO:0007669"/>
    <property type="project" value="TreeGrafter"/>
</dbReference>
<evidence type="ECO:0000256" key="5">
    <source>
        <dbReference type="ARBA" id="ARBA00023054"/>
    </source>
</evidence>
<comment type="similarity">
    <text evidence="2">Belongs to the fatty-acid and retinol-binding protein (FARBP) family.</text>
</comment>
<dbReference type="STRING" id="131310.A0A0N4Z970"/>
<evidence type="ECO:0000313" key="9">
    <source>
        <dbReference type="WBParaSite" id="PTRK_0000386100.1"/>
    </source>
</evidence>
<dbReference type="GO" id="GO:0008289">
    <property type="term" value="F:lipid binding"/>
    <property type="evidence" value="ECO:0007669"/>
    <property type="project" value="UniProtKB-KW"/>
</dbReference>
<feature type="domain" description="Serine aminopeptidase S33" evidence="7">
    <location>
        <begin position="302"/>
        <end position="382"/>
    </location>
</feature>
<dbReference type="Proteomes" id="UP000038045">
    <property type="component" value="Unplaced"/>
</dbReference>
<evidence type="ECO:0000259" key="7">
    <source>
        <dbReference type="Pfam" id="PF12146"/>
    </source>
</evidence>
<dbReference type="Gene3D" id="3.40.50.1820">
    <property type="entry name" value="alpha/beta hydrolase"/>
    <property type="match status" value="1"/>
</dbReference>
<sequence>MKPQLSSKSLLIESDQDVNLVDDLKQNLHYKSGKISSHHKTMITLNLNANMKKCQNKCHKTTLTKPPDENEEEYPTLIIAVENQNQNEFILPLNSENEVTKEYKFLRKNNKDENIVQMVEEPSKKRHISKDLDDEESDGKLNYFNYIFSFYENVKCFVTSAARLLYVITPPTRKSIVRKAAFHPPKRGKNYFLTNNSEHNNIIFKSAEEAHGYKNVILCLPTLVDRKYIAVDLFQQLLRTKVKIIETRLNTKIVTLLCKCLHSYRTNRKSPYLIILSQPNSSDIGSGMLTDPNFVDIADYLNLDVLVYDYSGFGLSQSKPGEKELFANIDAVYEYAVNGLKYQPKDIILLGFSIGTAVSVYLASRIKDIAGVILLAPFTSLLRVLFHKPKEVKTNIIDQFVTVDRIQKIKSKTLIIHGTNDSMVSIKHSIILFSKLKNPSKPLWLQGATHQSIYSEKSTWKRVKTFCRCELGTKDKWKTAACIKRRRSLPSILTTTYNNSILELSVSTFPSEMLEFRKQLTPHELNILHKIESETKLYKNIDELTSEIKKQSPSFETKLIELIKALQKRINALSVKSLEFVYEEGGKVQHLFDLKGKSLNTHISDNLKNEYIMKYEALSSETKENLKNVLPMYEMLYKTMKKNVLK</sequence>
<evidence type="ECO:0000256" key="2">
    <source>
        <dbReference type="ARBA" id="ARBA00006648"/>
    </source>
</evidence>
<dbReference type="AlphaFoldDB" id="A0A0N4Z970"/>
<accession>A0A0N4Z970</accession>
<keyword evidence="3" id="KW-0964">Secreted</keyword>
<dbReference type="PANTHER" id="PTHR12277:SF56">
    <property type="entry name" value="AB HYDROLASE-1 DOMAIN-CONTAINING PROTEIN"/>
    <property type="match status" value="1"/>
</dbReference>
<dbReference type="InterPro" id="IPR029058">
    <property type="entry name" value="AB_hydrolase_fold"/>
</dbReference>
<dbReference type="GO" id="GO:0005576">
    <property type="term" value="C:extracellular region"/>
    <property type="evidence" value="ECO:0007669"/>
    <property type="project" value="UniProtKB-SubCell"/>
</dbReference>
<dbReference type="Gene3D" id="1.20.120.1100">
    <property type="match status" value="1"/>
</dbReference>